<keyword evidence="3" id="KW-1185">Reference proteome</keyword>
<dbReference type="InterPro" id="IPR002716">
    <property type="entry name" value="PIN_dom"/>
</dbReference>
<evidence type="ECO:0000313" key="3">
    <source>
        <dbReference type="Proteomes" id="UP000245533"/>
    </source>
</evidence>
<dbReference type="InterPro" id="IPR029060">
    <property type="entry name" value="PIN-like_dom_sf"/>
</dbReference>
<dbReference type="Proteomes" id="UP000245533">
    <property type="component" value="Unassembled WGS sequence"/>
</dbReference>
<protein>
    <recommendedName>
        <fullName evidence="1">PIN domain-containing protein</fullName>
    </recommendedName>
</protein>
<name>A0A316TRV0_9BACT</name>
<dbReference type="SUPFAM" id="SSF88723">
    <property type="entry name" value="PIN domain-like"/>
    <property type="match status" value="1"/>
</dbReference>
<comment type="caution">
    <text evidence="2">The sequence shown here is derived from an EMBL/GenBank/DDBJ whole genome shotgun (WGS) entry which is preliminary data.</text>
</comment>
<proteinExistence type="predicted"/>
<organism evidence="2 3">
    <name type="scientific">Rhodohalobacter mucosus</name>
    <dbReference type="NCBI Taxonomy" id="2079485"/>
    <lineage>
        <taxon>Bacteria</taxon>
        <taxon>Pseudomonadati</taxon>
        <taxon>Balneolota</taxon>
        <taxon>Balneolia</taxon>
        <taxon>Balneolales</taxon>
        <taxon>Balneolaceae</taxon>
        <taxon>Rhodohalobacter</taxon>
    </lineage>
</organism>
<dbReference type="AlphaFoldDB" id="A0A316TRV0"/>
<gene>
    <name evidence="2" type="ORF">DDZ15_11055</name>
</gene>
<feature type="domain" description="PIN" evidence="1">
    <location>
        <begin position="4"/>
        <end position="120"/>
    </location>
</feature>
<accession>A0A316TRV0</accession>
<dbReference type="EMBL" id="QGGB01000007">
    <property type="protein sequence ID" value="PWN06351.1"/>
    <property type="molecule type" value="Genomic_DNA"/>
</dbReference>
<dbReference type="Gene3D" id="3.40.50.1010">
    <property type="entry name" value="5'-nuclease"/>
    <property type="match status" value="1"/>
</dbReference>
<evidence type="ECO:0000259" key="1">
    <source>
        <dbReference type="Pfam" id="PF01850"/>
    </source>
</evidence>
<reference evidence="2 3" key="1">
    <citation type="submission" date="2018-05" db="EMBL/GenBank/DDBJ databases">
        <title>Rhodohalobacter halophilus gen. nov., sp. nov., a moderately halophilic member of the family Balneolaceae.</title>
        <authorList>
            <person name="Liu Z.-W."/>
        </authorList>
    </citation>
    <scope>NUCLEOTIDE SEQUENCE [LARGE SCALE GENOMIC DNA]</scope>
    <source>
        <strain evidence="2 3">8A47</strain>
    </source>
</reference>
<sequence length="138" mass="15707">MKRIFIDTGPMISLLNKRDSHHLWATQRLNQMDEPMTIVTASVTEVLFILKRMGVTAAHFFNWVDEGILVVENPYPEKKELIHRLYGKYSDIPVSFADICLLAAAYSNSNVSVFTLDSDFLLFRNSKGKPLDLISPFA</sequence>
<evidence type="ECO:0000313" key="2">
    <source>
        <dbReference type="EMBL" id="PWN06351.1"/>
    </source>
</evidence>
<dbReference type="Pfam" id="PF01850">
    <property type="entry name" value="PIN"/>
    <property type="match status" value="1"/>
</dbReference>